<proteinExistence type="predicted"/>
<dbReference type="Proteomes" id="UP000030655">
    <property type="component" value="Unassembled WGS sequence"/>
</dbReference>
<evidence type="ECO:0000313" key="2">
    <source>
        <dbReference type="Proteomes" id="UP000030655"/>
    </source>
</evidence>
<sequence>MHKILEEIQDYSLTELCILPNIPIHTYFMNYPDLVVIDCSLNFHLAGFSVLFIHKVKDLFKFLKKVKHKTIVIDYLNFYFDQVNNPLLLFNALWDCIYNNNRIFVINHFKKINTMNKATLESKHSTLYNKMCSYKVTITDKIEIYKNKENTLIK</sequence>
<dbReference type="OrthoDB" id="10432393at2759"/>
<protein>
    <submittedName>
        <fullName evidence="1">Uncharacterized protein</fullName>
    </submittedName>
</protein>
<gene>
    <name evidence="1" type="ORF">H312_00376</name>
</gene>
<dbReference type="HOGENOM" id="CLU_1703771_0_0_1"/>
<reference evidence="2" key="1">
    <citation type="submission" date="2013-02" db="EMBL/GenBank/DDBJ databases">
        <authorList>
            <consortium name="The Broad Institute Genome Sequencing Platform"/>
            <person name="Cuomo C."/>
            <person name="Becnel J."/>
            <person name="Sanscrainte N."/>
            <person name="Walker B."/>
            <person name="Young S.K."/>
            <person name="Zeng Q."/>
            <person name="Gargeya S."/>
            <person name="Fitzgerald M."/>
            <person name="Haas B."/>
            <person name="Abouelleil A."/>
            <person name="Alvarado L."/>
            <person name="Arachchi H.M."/>
            <person name="Berlin A.M."/>
            <person name="Chapman S.B."/>
            <person name="Dewar J."/>
            <person name="Goldberg J."/>
            <person name="Griggs A."/>
            <person name="Gujja S."/>
            <person name="Hansen M."/>
            <person name="Howarth C."/>
            <person name="Imamovic A."/>
            <person name="Larimer J."/>
            <person name="McCowan C."/>
            <person name="Murphy C."/>
            <person name="Neiman D."/>
            <person name="Pearson M."/>
            <person name="Priest M."/>
            <person name="Roberts A."/>
            <person name="Saif S."/>
            <person name="Shea T."/>
            <person name="Sisk P."/>
            <person name="Sykes S."/>
            <person name="Wortman J."/>
            <person name="Nusbaum C."/>
            <person name="Birren B."/>
        </authorList>
    </citation>
    <scope>NUCLEOTIDE SEQUENCE [LARGE SCALE GENOMIC DNA]</scope>
    <source>
        <strain evidence="2">PRA339</strain>
    </source>
</reference>
<keyword evidence="2" id="KW-1185">Reference proteome</keyword>
<organism evidence="1 2">
    <name type="scientific">Anncaliia algerae PRA339</name>
    <dbReference type="NCBI Taxonomy" id="1288291"/>
    <lineage>
        <taxon>Eukaryota</taxon>
        <taxon>Fungi</taxon>
        <taxon>Fungi incertae sedis</taxon>
        <taxon>Microsporidia</taxon>
        <taxon>Tubulinosematoidea</taxon>
        <taxon>Tubulinosematidae</taxon>
        <taxon>Anncaliia</taxon>
    </lineage>
</organism>
<feature type="non-terminal residue" evidence="1">
    <location>
        <position position="1"/>
    </location>
</feature>
<accession>A0A059F588</accession>
<dbReference type="AlphaFoldDB" id="A0A059F588"/>
<dbReference type="EMBL" id="KK365132">
    <property type="protein sequence ID" value="KCZ82101.1"/>
    <property type="molecule type" value="Genomic_DNA"/>
</dbReference>
<evidence type="ECO:0000313" key="1">
    <source>
        <dbReference type="EMBL" id="KCZ82101.1"/>
    </source>
</evidence>
<dbReference type="VEuPathDB" id="MicrosporidiaDB:H312_00376"/>
<reference evidence="1 2" key="2">
    <citation type="submission" date="2014-03" db="EMBL/GenBank/DDBJ databases">
        <title>The Genome Sequence of Anncaliia algerae insect isolate PRA339.</title>
        <authorList>
            <consortium name="The Broad Institute Genome Sequencing Platform"/>
            <consortium name="The Broad Institute Genome Sequencing Center for Infectious Disease"/>
            <person name="Cuomo C."/>
            <person name="Becnel J."/>
            <person name="Sanscrainte N."/>
            <person name="Walker B."/>
            <person name="Young S.K."/>
            <person name="Zeng Q."/>
            <person name="Gargeya S."/>
            <person name="Fitzgerald M."/>
            <person name="Haas B."/>
            <person name="Abouelleil A."/>
            <person name="Alvarado L."/>
            <person name="Arachchi H.M."/>
            <person name="Berlin A.M."/>
            <person name="Chapman S.B."/>
            <person name="Dewar J."/>
            <person name="Goldberg J."/>
            <person name="Griggs A."/>
            <person name="Gujja S."/>
            <person name="Hansen M."/>
            <person name="Howarth C."/>
            <person name="Imamovic A."/>
            <person name="Larimer J."/>
            <person name="McCowan C."/>
            <person name="Murphy C."/>
            <person name="Neiman D."/>
            <person name="Pearson M."/>
            <person name="Priest M."/>
            <person name="Roberts A."/>
            <person name="Saif S."/>
            <person name="Shea T."/>
            <person name="Sisk P."/>
            <person name="Sykes S."/>
            <person name="Wortman J."/>
            <person name="Nusbaum C."/>
            <person name="Birren B."/>
        </authorList>
    </citation>
    <scope>NUCLEOTIDE SEQUENCE [LARGE SCALE GENOMIC DNA]</scope>
    <source>
        <strain evidence="1 2">PRA339</strain>
    </source>
</reference>
<name>A0A059F588_9MICR</name>